<name>A0AAN9LM35_CANGL</name>
<evidence type="ECO:0000313" key="2">
    <source>
        <dbReference type="Proteomes" id="UP001367508"/>
    </source>
</evidence>
<dbReference type="AlphaFoldDB" id="A0AAN9LM35"/>
<evidence type="ECO:0000313" key="1">
    <source>
        <dbReference type="EMBL" id="KAK7338635.1"/>
    </source>
</evidence>
<proteinExistence type="predicted"/>
<sequence length="224" mass="24982">MVPQHLQLVQPHTSRWLEEEISLASNLKGLGLFENGHVMKPSLQEAVSISSYVSLPFPIQQSMGAADANIFPVGLRKSPAGRPTGHLGPPPSFNPVPTKQVSFPFPGKQVPSMPLQMEKQNDNRCTNKTIRGSHLRIIVWCRGQFLLQSISLALKFFNVSITFVFFLPDFDQDQDYDVVALANNLSQAFHYGVYNNGDIEEVHGSAEPDDKDEILLKVKLPMQK</sequence>
<accession>A0AAN9LM35</accession>
<organism evidence="1 2">
    <name type="scientific">Canavalia gladiata</name>
    <name type="common">Sword bean</name>
    <name type="synonym">Dolichos gladiatus</name>
    <dbReference type="NCBI Taxonomy" id="3824"/>
    <lineage>
        <taxon>Eukaryota</taxon>
        <taxon>Viridiplantae</taxon>
        <taxon>Streptophyta</taxon>
        <taxon>Embryophyta</taxon>
        <taxon>Tracheophyta</taxon>
        <taxon>Spermatophyta</taxon>
        <taxon>Magnoliopsida</taxon>
        <taxon>eudicotyledons</taxon>
        <taxon>Gunneridae</taxon>
        <taxon>Pentapetalae</taxon>
        <taxon>rosids</taxon>
        <taxon>fabids</taxon>
        <taxon>Fabales</taxon>
        <taxon>Fabaceae</taxon>
        <taxon>Papilionoideae</taxon>
        <taxon>50 kb inversion clade</taxon>
        <taxon>NPAAA clade</taxon>
        <taxon>indigoferoid/millettioid clade</taxon>
        <taxon>Phaseoleae</taxon>
        <taxon>Canavalia</taxon>
    </lineage>
</organism>
<reference evidence="1 2" key="1">
    <citation type="submission" date="2024-01" db="EMBL/GenBank/DDBJ databases">
        <title>The genomes of 5 underutilized Papilionoideae crops provide insights into root nodulation and disease resistanc.</title>
        <authorList>
            <person name="Jiang F."/>
        </authorList>
    </citation>
    <scope>NUCLEOTIDE SEQUENCE [LARGE SCALE GENOMIC DNA]</scope>
    <source>
        <strain evidence="1">LVBAO_FW01</strain>
        <tissue evidence="1">Leaves</tissue>
    </source>
</reference>
<comment type="caution">
    <text evidence="1">The sequence shown here is derived from an EMBL/GenBank/DDBJ whole genome shotgun (WGS) entry which is preliminary data.</text>
</comment>
<gene>
    <name evidence="1" type="ORF">VNO77_19257</name>
</gene>
<protein>
    <submittedName>
        <fullName evidence="1">Uncharacterized protein</fullName>
    </submittedName>
</protein>
<dbReference type="EMBL" id="JAYMYQ010000004">
    <property type="protein sequence ID" value="KAK7338635.1"/>
    <property type="molecule type" value="Genomic_DNA"/>
</dbReference>
<dbReference type="Proteomes" id="UP001367508">
    <property type="component" value="Unassembled WGS sequence"/>
</dbReference>
<keyword evidence="2" id="KW-1185">Reference proteome</keyword>